<proteinExistence type="predicted"/>
<accession>A0A4R1Z1X7</accession>
<keyword evidence="2" id="KW-1185">Reference proteome</keyword>
<protein>
    <submittedName>
        <fullName evidence="1">Uncharacterized protein DUF3833</fullName>
    </submittedName>
</protein>
<name>A0A4R1Z1X7_9RHOB</name>
<comment type="caution">
    <text evidence="1">The sequence shown here is derived from an EMBL/GenBank/DDBJ whole genome shotgun (WGS) entry which is preliminary data.</text>
</comment>
<evidence type="ECO:0000313" key="1">
    <source>
        <dbReference type="EMBL" id="TCM87640.1"/>
    </source>
</evidence>
<dbReference type="AlphaFoldDB" id="A0A4R1Z1X7"/>
<sequence length="187" mass="20650">MSFFLAFVLGALAVLALAILRGRMLAFPAQKAGDYAAKTPEFDIRRHINGPILCEGVIYGPTGRVASRFVADFEARWEGNAGTMTEEFRYDSGATQSRRWAFTLGDDGHIRAQAPDVVGDGEGWQRGSAVHLRYRIRLPEDAGGHVLDVIDWMYLMENGTIMNRSQFRKFGIPVGELVATMRPKGAA</sequence>
<organism evidence="1 2">
    <name type="scientific">Rhodovulum steppense</name>
    <dbReference type="NCBI Taxonomy" id="540251"/>
    <lineage>
        <taxon>Bacteria</taxon>
        <taxon>Pseudomonadati</taxon>
        <taxon>Pseudomonadota</taxon>
        <taxon>Alphaproteobacteria</taxon>
        <taxon>Rhodobacterales</taxon>
        <taxon>Paracoccaceae</taxon>
        <taxon>Rhodovulum</taxon>
    </lineage>
</organism>
<evidence type="ECO:0000313" key="2">
    <source>
        <dbReference type="Proteomes" id="UP000295277"/>
    </source>
</evidence>
<dbReference type="Proteomes" id="UP000295277">
    <property type="component" value="Unassembled WGS sequence"/>
</dbReference>
<dbReference type="InterPro" id="IPR024409">
    <property type="entry name" value="DUF3833"/>
</dbReference>
<dbReference type="EMBL" id="SLVM01000002">
    <property type="protein sequence ID" value="TCM87640.1"/>
    <property type="molecule type" value="Genomic_DNA"/>
</dbReference>
<gene>
    <name evidence="1" type="ORF">EV216_102195</name>
</gene>
<dbReference type="OrthoDB" id="5296954at2"/>
<dbReference type="Pfam" id="PF12915">
    <property type="entry name" value="DUF3833"/>
    <property type="match status" value="1"/>
</dbReference>
<reference evidence="1 2" key="1">
    <citation type="submission" date="2019-03" db="EMBL/GenBank/DDBJ databases">
        <title>Genomic Encyclopedia of Type Strains, Phase IV (KMG-IV): sequencing the most valuable type-strain genomes for metagenomic binning, comparative biology and taxonomic classification.</title>
        <authorList>
            <person name="Goeker M."/>
        </authorList>
    </citation>
    <scope>NUCLEOTIDE SEQUENCE [LARGE SCALE GENOMIC DNA]</scope>
    <source>
        <strain evidence="1 2">DSM 21153</strain>
    </source>
</reference>
<dbReference type="RefSeq" id="WP_132693402.1">
    <property type="nucleotide sequence ID" value="NZ_SLVM01000002.1"/>
</dbReference>